<feature type="transmembrane region" description="Helical" evidence="6">
    <location>
        <begin position="20"/>
        <end position="44"/>
    </location>
</feature>
<evidence type="ECO:0000256" key="5">
    <source>
        <dbReference type="ARBA" id="ARBA00023136"/>
    </source>
</evidence>
<reference evidence="8 9" key="1">
    <citation type="submission" date="2020-07" db="EMBL/GenBank/DDBJ databases">
        <title>Genomic Encyclopedia of Type Strains, Phase IV (KMG-IV): sequencing the most valuable type-strain genomes for metagenomic binning, comparative biology and taxonomic classification.</title>
        <authorList>
            <person name="Goeker M."/>
        </authorList>
    </citation>
    <scope>NUCLEOTIDE SEQUENCE [LARGE SCALE GENOMIC DNA]</scope>
    <source>
        <strain evidence="8 9">DSM 45533</strain>
    </source>
</reference>
<accession>A0A7W0CJG3</accession>
<comment type="caution">
    <text evidence="8">The sequence shown here is derived from an EMBL/GenBank/DDBJ whole genome shotgun (WGS) entry which is preliminary data.</text>
</comment>
<feature type="transmembrane region" description="Helical" evidence="6">
    <location>
        <begin position="109"/>
        <end position="134"/>
    </location>
</feature>
<gene>
    <name evidence="8" type="ORF">HNR30_003540</name>
</gene>
<keyword evidence="5 6" id="KW-0472">Membrane</keyword>
<dbReference type="Pfam" id="PF06271">
    <property type="entry name" value="RDD"/>
    <property type="match status" value="1"/>
</dbReference>
<dbReference type="AlphaFoldDB" id="A0A7W0CJG3"/>
<feature type="domain" description="RDD" evidence="7">
    <location>
        <begin position="13"/>
        <end position="148"/>
    </location>
</feature>
<dbReference type="PANTHER" id="PTHR36115:SF4">
    <property type="entry name" value="MEMBRANE PROTEIN"/>
    <property type="match status" value="1"/>
</dbReference>
<evidence type="ECO:0000256" key="6">
    <source>
        <dbReference type="SAM" id="Phobius"/>
    </source>
</evidence>
<evidence type="ECO:0000256" key="4">
    <source>
        <dbReference type="ARBA" id="ARBA00022989"/>
    </source>
</evidence>
<evidence type="ECO:0000256" key="2">
    <source>
        <dbReference type="ARBA" id="ARBA00022475"/>
    </source>
</evidence>
<keyword evidence="2" id="KW-1003">Cell membrane</keyword>
<dbReference type="EMBL" id="JACDUR010000003">
    <property type="protein sequence ID" value="MBA2892199.1"/>
    <property type="molecule type" value="Genomic_DNA"/>
</dbReference>
<evidence type="ECO:0000313" key="8">
    <source>
        <dbReference type="EMBL" id="MBA2892199.1"/>
    </source>
</evidence>
<evidence type="ECO:0000313" key="9">
    <source>
        <dbReference type="Proteomes" id="UP000530928"/>
    </source>
</evidence>
<protein>
    <submittedName>
        <fullName evidence="8">Putative RDD family membrane protein YckC</fullName>
    </submittedName>
</protein>
<feature type="transmembrane region" description="Helical" evidence="6">
    <location>
        <begin position="53"/>
        <end position="69"/>
    </location>
</feature>
<proteinExistence type="predicted"/>
<dbReference type="InterPro" id="IPR010432">
    <property type="entry name" value="RDD"/>
</dbReference>
<dbReference type="GO" id="GO:0005886">
    <property type="term" value="C:plasma membrane"/>
    <property type="evidence" value="ECO:0007669"/>
    <property type="project" value="UniProtKB-SubCell"/>
</dbReference>
<keyword evidence="9" id="KW-1185">Reference proteome</keyword>
<organism evidence="8 9">
    <name type="scientific">Nonomuraea soli</name>
    <dbReference type="NCBI Taxonomy" id="1032476"/>
    <lineage>
        <taxon>Bacteria</taxon>
        <taxon>Bacillati</taxon>
        <taxon>Actinomycetota</taxon>
        <taxon>Actinomycetes</taxon>
        <taxon>Streptosporangiales</taxon>
        <taxon>Streptosporangiaceae</taxon>
        <taxon>Nonomuraea</taxon>
    </lineage>
</organism>
<dbReference type="InterPro" id="IPR051791">
    <property type="entry name" value="Pra-immunoreactive"/>
</dbReference>
<sequence length="156" mass="17398">MAETPPGTRVVPAEWWERFAARLIEVLVFGVLYYILSILLWLFFRTVGLPDDLIVVGAWFLAGAAYTGYEWRALSRRGRTFGKSIMKIRVSPHTGTAALKRALLYPGPAIVMGIPLCNLLAGMLVFAVGLFILIDKPRQRGLHDRWAGTVVVKDGR</sequence>
<comment type="subcellular location">
    <subcellularLocation>
        <location evidence="1">Cell membrane</location>
        <topology evidence="1">Multi-pass membrane protein</topology>
    </subcellularLocation>
</comment>
<dbReference type="Proteomes" id="UP000530928">
    <property type="component" value="Unassembled WGS sequence"/>
</dbReference>
<keyword evidence="4 6" id="KW-1133">Transmembrane helix</keyword>
<evidence type="ECO:0000256" key="3">
    <source>
        <dbReference type="ARBA" id="ARBA00022692"/>
    </source>
</evidence>
<keyword evidence="3 6" id="KW-0812">Transmembrane</keyword>
<evidence type="ECO:0000259" key="7">
    <source>
        <dbReference type="Pfam" id="PF06271"/>
    </source>
</evidence>
<dbReference type="RefSeq" id="WP_181610908.1">
    <property type="nucleotide sequence ID" value="NZ_BAABAM010000002.1"/>
</dbReference>
<dbReference type="PANTHER" id="PTHR36115">
    <property type="entry name" value="PROLINE-RICH ANTIGEN HOMOLOG-RELATED"/>
    <property type="match status" value="1"/>
</dbReference>
<evidence type="ECO:0000256" key="1">
    <source>
        <dbReference type="ARBA" id="ARBA00004651"/>
    </source>
</evidence>
<name>A0A7W0CJG3_9ACTN</name>